<proteinExistence type="inferred from homology"/>
<dbReference type="Gene3D" id="1.20.5.190">
    <property type="match status" value="1"/>
</dbReference>
<dbReference type="PANTHER" id="PTHR32295:SF154">
    <property type="entry name" value="PROTEIN IQ-DOMAIN 32"/>
    <property type="match status" value="1"/>
</dbReference>
<dbReference type="InterPro" id="IPR000048">
    <property type="entry name" value="IQ_motif_EF-hand-BS"/>
</dbReference>
<organism evidence="6 7">
    <name type="scientific">Heracleum sosnowskyi</name>
    <dbReference type="NCBI Taxonomy" id="360622"/>
    <lineage>
        <taxon>Eukaryota</taxon>
        <taxon>Viridiplantae</taxon>
        <taxon>Streptophyta</taxon>
        <taxon>Embryophyta</taxon>
        <taxon>Tracheophyta</taxon>
        <taxon>Spermatophyta</taxon>
        <taxon>Magnoliopsida</taxon>
        <taxon>eudicotyledons</taxon>
        <taxon>Gunneridae</taxon>
        <taxon>Pentapetalae</taxon>
        <taxon>asterids</taxon>
        <taxon>campanulids</taxon>
        <taxon>Apiales</taxon>
        <taxon>Apiaceae</taxon>
        <taxon>Apioideae</taxon>
        <taxon>apioid superclade</taxon>
        <taxon>Tordylieae</taxon>
        <taxon>Tordyliinae</taxon>
        <taxon>Heracleum</taxon>
    </lineage>
</organism>
<feature type="region of interest" description="Disordered" evidence="4">
    <location>
        <begin position="274"/>
        <end position="302"/>
    </location>
</feature>
<dbReference type="PANTHER" id="PTHR32295">
    <property type="entry name" value="IQ-DOMAIN 5-RELATED"/>
    <property type="match status" value="1"/>
</dbReference>
<name>A0AAD8M615_9APIA</name>
<feature type="region of interest" description="Disordered" evidence="4">
    <location>
        <begin position="584"/>
        <end position="766"/>
    </location>
</feature>
<keyword evidence="7" id="KW-1185">Reference proteome</keyword>
<reference evidence="6" key="1">
    <citation type="submission" date="2023-02" db="EMBL/GenBank/DDBJ databases">
        <title>Genome of toxic invasive species Heracleum sosnowskyi carries increased number of genes despite the absence of recent whole-genome duplications.</title>
        <authorList>
            <person name="Schelkunov M."/>
            <person name="Shtratnikova V."/>
            <person name="Makarenko M."/>
            <person name="Klepikova A."/>
            <person name="Omelchenko D."/>
            <person name="Novikova G."/>
            <person name="Obukhova E."/>
            <person name="Bogdanov V."/>
            <person name="Penin A."/>
            <person name="Logacheva M."/>
        </authorList>
    </citation>
    <scope>NUCLEOTIDE SEQUENCE</scope>
    <source>
        <strain evidence="6">Hsosn_3</strain>
        <tissue evidence="6">Leaf</tissue>
    </source>
</reference>
<feature type="compositionally biased region" description="Polar residues" evidence="4">
    <location>
        <begin position="704"/>
        <end position="713"/>
    </location>
</feature>
<feature type="region of interest" description="Disordered" evidence="4">
    <location>
        <begin position="201"/>
        <end position="221"/>
    </location>
</feature>
<dbReference type="SMART" id="SM00015">
    <property type="entry name" value="IQ"/>
    <property type="match status" value="2"/>
</dbReference>
<feature type="compositionally biased region" description="Basic and acidic residues" evidence="4">
    <location>
        <begin position="671"/>
        <end position="681"/>
    </location>
</feature>
<gene>
    <name evidence="6" type="ORF">POM88_045062</name>
</gene>
<dbReference type="GO" id="GO:0005516">
    <property type="term" value="F:calmodulin binding"/>
    <property type="evidence" value="ECO:0007669"/>
    <property type="project" value="UniProtKB-KW"/>
</dbReference>
<evidence type="ECO:0000256" key="1">
    <source>
        <dbReference type="ARBA" id="ARBA00022860"/>
    </source>
</evidence>
<dbReference type="AlphaFoldDB" id="A0AAD8M615"/>
<comment type="subunit">
    <text evidence="3">Binds to multiple calmodulin (CaM) in the presence of Ca(2+) and CaM-like proteins.</text>
</comment>
<feature type="compositionally biased region" description="Polar residues" evidence="4">
    <location>
        <begin position="379"/>
        <end position="390"/>
    </location>
</feature>
<dbReference type="Proteomes" id="UP001237642">
    <property type="component" value="Unassembled WGS sequence"/>
</dbReference>
<dbReference type="InterPro" id="IPR025064">
    <property type="entry name" value="DUF4005"/>
</dbReference>
<comment type="caution">
    <text evidence="6">The sequence shown here is derived from an EMBL/GenBank/DDBJ whole genome shotgun (WGS) entry which is preliminary data.</text>
</comment>
<dbReference type="PROSITE" id="PS50096">
    <property type="entry name" value="IQ"/>
    <property type="match status" value="1"/>
</dbReference>
<evidence type="ECO:0000259" key="5">
    <source>
        <dbReference type="Pfam" id="PF13178"/>
    </source>
</evidence>
<feature type="region of interest" description="Disordered" evidence="4">
    <location>
        <begin position="360"/>
        <end position="414"/>
    </location>
</feature>
<dbReference type="EMBL" id="JAUIZM010000010">
    <property type="protein sequence ID" value="KAK1360588.1"/>
    <property type="molecule type" value="Genomic_DNA"/>
</dbReference>
<accession>A0AAD8M615</accession>
<reference evidence="6" key="2">
    <citation type="submission" date="2023-05" db="EMBL/GenBank/DDBJ databases">
        <authorList>
            <person name="Schelkunov M.I."/>
        </authorList>
    </citation>
    <scope>NUCLEOTIDE SEQUENCE</scope>
    <source>
        <strain evidence="6">Hsosn_3</strain>
        <tissue evidence="6">Leaf</tissue>
    </source>
</reference>
<evidence type="ECO:0000256" key="3">
    <source>
        <dbReference type="ARBA" id="ARBA00024378"/>
    </source>
</evidence>
<evidence type="ECO:0000256" key="4">
    <source>
        <dbReference type="SAM" id="MobiDB-lite"/>
    </source>
</evidence>
<sequence length="766" mass="84815">MGRSTTSCFKIITCASDSVDRDDLQVSESKSSADKRGWSFRKRSARHRVLSNTVISEVPSSVNKESPESVSAHYQIQPKAGLPEKSSEMQWTVEMPQLSAPVNSKFLEPIAVAEVDTKLEIQLDESVVTVIQTAVRRFLAERELSKQKNIVMLQAAVRGHLVRRHAVGSLRCVQAIIKMQIFVRARRTRYSDVEFIDEEKQHVKPGKDNRTQKGGRKSGAKPDVAYTSIEKLLSNSFACRLLESSPNSKSMNIKCDPSRPDSAWEWMERWASVSPSGIEPSPKIEPSTELKDQETVKHPENQVDTACAAKEDSESTDFMFIAMPAAVPYLNSETEEAEVSSESDQNLANQKFEQPWPEFQDFTKSSENPHQPLDEPSDCSPQTELNNLSNKPELEEKQPKRSVKKVASEQHETEERKIVFGARKASNAAFIAAHSKFEEPTSTSNSVNSVNICNQENEVESREVTVSSSVDNSIKTRDTGLADYAVSYASKVVLGGSECGTELSITSTLDSPEQSEFGAVDGHEVIISKEEINNPKNATICIENEGRVDDPSIILHAESFKPEDRLEENASSMQIKLEHETVNQMYKSSPEASPRSRVNILDSQTTPSSQASTRSKKTRSEKSGSSQKRKSLSVGKRSPLPSNDSGVRSSLEQIPKDEKSGKRRNSFGSAKTDHVDQEPRDSSSSLSVPSYMQATESARAKAYANNSPRSSPDVQDKESYIKKRHSLPGANGRQGSPRIQRSTSLAQPSSKGTSGNNPTQEKKWQR</sequence>
<feature type="compositionally biased region" description="Basic and acidic residues" evidence="4">
    <location>
        <begin position="286"/>
        <end position="301"/>
    </location>
</feature>
<comment type="similarity">
    <text evidence="2">Belongs to the IQD family.</text>
</comment>
<dbReference type="Pfam" id="PF13178">
    <property type="entry name" value="DUF4005"/>
    <property type="match status" value="1"/>
</dbReference>
<protein>
    <submittedName>
        <fullName evidence="6">IQ domain-containing protein/DUF4005 domain-containing protein</fullName>
    </submittedName>
</protein>
<feature type="compositionally biased region" description="Polar residues" evidence="4">
    <location>
        <begin position="733"/>
        <end position="759"/>
    </location>
</feature>
<feature type="domain" description="DUF4005" evidence="5">
    <location>
        <begin position="678"/>
        <end position="736"/>
    </location>
</feature>
<evidence type="ECO:0000256" key="2">
    <source>
        <dbReference type="ARBA" id="ARBA00024341"/>
    </source>
</evidence>
<feature type="compositionally biased region" description="Basic and acidic residues" evidence="4">
    <location>
        <begin position="201"/>
        <end position="211"/>
    </location>
</feature>
<evidence type="ECO:0000313" key="6">
    <source>
        <dbReference type="EMBL" id="KAK1360588.1"/>
    </source>
</evidence>
<feature type="compositionally biased region" description="Polar residues" evidence="4">
    <location>
        <begin position="640"/>
        <end position="652"/>
    </location>
</feature>
<keyword evidence="1" id="KW-0112">Calmodulin-binding</keyword>
<evidence type="ECO:0000313" key="7">
    <source>
        <dbReference type="Proteomes" id="UP001237642"/>
    </source>
</evidence>
<feature type="compositionally biased region" description="Polar residues" evidence="4">
    <location>
        <begin position="601"/>
        <end position="611"/>
    </location>
</feature>